<feature type="compositionally biased region" description="Polar residues" evidence="1">
    <location>
        <begin position="94"/>
        <end position="103"/>
    </location>
</feature>
<proteinExistence type="predicted"/>
<feature type="region of interest" description="Disordered" evidence="1">
    <location>
        <begin position="93"/>
        <end position="146"/>
    </location>
</feature>
<keyword evidence="3" id="KW-1185">Reference proteome</keyword>
<evidence type="ECO:0000313" key="3">
    <source>
        <dbReference type="Proteomes" id="UP001420932"/>
    </source>
</evidence>
<comment type="caution">
    <text evidence="2">The sequence shown here is derived from an EMBL/GenBank/DDBJ whole genome shotgun (WGS) entry which is preliminary data.</text>
</comment>
<evidence type="ECO:0000256" key="1">
    <source>
        <dbReference type="SAM" id="MobiDB-lite"/>
    </source>
</evidence>
<reference evidence="2 3" key="1">
    <citation type="submission" date="2024-01" db="EMBL/GenBank/DDBJ databases">
        <title>Genome assemblies of Stephania.</title>
        <authorList>
            <person name="Yang L."/>
        </authorList>
    </citation>
    <scope>NUCLEOTIDE SEQUENCE [LARGE SCALE GENOMIC DNA]</scope>
    <source>
        <strain evidence="2">YNDBR</strain>
        <tissue evidence="2">Leaf</tissue>
    </source>
</reference>
<dbReference type="Proteomes" id="UP001420932">
    <property type="component" value="Unassembled WGS sequence"/>
</dbReference>
<protein>
    <submittedName>
        <fullName evidence="2">Uncharacterized protein</fullName>
    </submittedName>
</protein>
<dbReference type="EMBL" id="JBBNAF010000008">
    <property type="protein sequence ID" value="KAK9121146.1"/>
    <property type="molecule type" value="Genomic_DNA"/>
</dbReference>
<evidence type="ECO:0000313" key="2">
    <source>
        <dbReference type="EMBL" id="KAK9121146.1"/>
    </source>
</evidence>
<dbReference type="AlphaFoldDB" id="A0AAP0ISW4"/>
<name>A0AAP0ISW4_9MAGN</name>
<gene>
    <name evidence="2" type="ORF">Syun_018763</name>
</gene>
<sequence length="146" mass="15793">MGVESTYAQRVGLAIALIALKSTASSKPANGVTKRRSRPSLPHEIHYIVNIAQVGEMKKRTFLLYTQQLSGTESLTGTSVTYGRYPYIGMGRTKCQSGKSPTIRQGGRGGKVGEGSTIVSRVEAAPPEQKRLTSSNRNKKVDQNNP</sequence>
<accession>A0AAP0ISW4</accession>
<organism evidence="2 3">
    <name type="scientific">Stephania yunnanensis</name>
    <dbReference type="NCBI Taxonomy" id="152371"/>
    <lineage>
        <taxon>Eukaryota</taxon>
        <taxon>Viridiplantae</taxon>
        <taxon>Streptophyta</taxon>
        <taxon>Embryophyta</taxon>
        <taxon>Tracheophyta</taxon>
        <taxon>Spermatophyta</taxon>
        <taxon>Magnoliopsida</taxon>
        <taxon>Ranunculales</taxon>
        <taxon>Menispermaceae</taxon>
        <taxon>Menispermoideae</taxon>
        <taxon>Cissampelideae</taxon>
        <taxon>Stephania</taxon>
    </lineage>
</organism>